<sequence>MVFNAINYGANRGAVNVKPVTPGRQAAQSSREARRPAWRFDNSKGGASMSAMKGRKVAQASKNIQLADFDSSPGNPLAVEIPVKNGPISAIGITPDGGQLLVTNYRDHSVSVINTDTCRVTATLAGIDEPFAIAMGGANTDRAYVSTVSPSYDAITVIDTATNTVVESHPLALSLTDLAVSQDGKYVYASRNGARGADIAVLNTTTDRIEVVDIATAPGTVTECVRVSPDGSRLYVGVNGPSGGQVVVVGTHSQPEAPSRGRSGWRKKGTKSAAKGAKNAKKETQPGLHVLATIDIGAAIRDVALGPDGATVYVASCGVDFGTVVDVIDTKTNKVTATRKLGEIGGLVTQVSVSGNADRVYLVSEDRVTMLNADTQDVIGTFKTRQPSCVVESPDGKYLYVADYDGRVTRALVGQRQEMPVEQQALEANTSVDWLLPELFEREPALA</sequence>
<name>A0A7I9YV81_MYCBU</name>
<comment type="caution">
    <text evidence="2">The sequence shown here is derived from an EMBL/GenBank/DDBJ whole genome shotgun (WGS) entry which is preliminary data.</text>
</comment>
<accession>A0A7I9YV81</accession>
<evidence type="ECO:0000313" key="3">
    <source>
        <dbReference type="Proteomes" id="UP000465360"/>
    </source>
</evidence>
<dbReference type="PANTHER" id="PTHR47197:SF3">
    <property type="entry name" value="DIHYDRO-HEME D1 DEHYDROGENASE"/>
    <property type="match status" value="1"/>
</dbReference>
<evidence type="ECO:0000313" key="2">
    <source>
        <dbReference type="EMBL" id="GFG92477.1"/>
    </source>
</evidence>
<dbReference type="EMBL" id="BLKZ01000001">
    <property type="protein sequence ID" value="GFG92477.1"/>
    <property type="molecule type" value="Genomic_DNA"/>
</dbReference>
<dbReference type="InterPro" id="IPR011048">
    <property type="entry name" value="Haem_d1_sf"/>
</dbReference>
<feature type="region of interest" description="Disordered" evidence="1">
    <location>
        <begin position="253"/>
        <end position="283"/>
    </location>
</feature>
<dbReference type="PANTHER" id="PTHR47197">
    <property type="entry name" value="PROTEIN NIRF"/>
    <property type="match status" value="1"/>
</dbReference>
<dbReference type="AlphaFoldDB" id="A0A7I9YV81"/>
<reference evidence="2 3" key="1">
    <citation type="journal article" date="2019" name="Emerg. Microbes Infect.">
        <title>Comprehensive subspecies identification of 175 nontuberculous mycobacteria species based on 7547 genomic profiles.</title>
        <authorList>
            <person name="Matsumoto Y."/>
            <person name="Kinjo T."/>
            <person name="Motooka D."/>
            <person name="Nabeya D."/>
            <person name="Jung N."/>
            <person name="Uechi K."/>
            <person name="Horii T."/>
            <person name="Iida T."/>
            <person name="Fujita J."/>
            <person name="Nakamura S."/>
        </authorList>
    </citation>
    <scope>NUCLEOTIDE SEQUENCE [LARGE SCALE GENOMIC DNA]</scope>
    <source>
        <strain evidence="2 3">JCM 30725</strain>
    </source>
</reference>
<dbReference type="InterPro" id="IPR011964">
    <property type="entry name" value="YVTN_b-propeller_repeat"/>
</dbReference>
<dbReference type="NCBIfam" id="TIGR02276">
    <property type="entry name" value="beta_rpt_yvtn"/>
    <property type="match status" value="1"/>
</dbReference>
<feature type="region of interest" description="Disordered" evidence="1">
    <location>
        <begin position="21"/>
        <end position="54"/>
    </location>
</feature>
<dbReference type="Proteomes" id="UP000465360">
    <property type="component" value="Unassembled WGS sequence"/>
</dbReference>
<keyword evidence="3" id="KW-1185">Reference proteome</keyword>
<dbReference type="SUPFAM" id="SSF51004">
    <property type="entry name" value="C-terminal (heme d1) domain of cytochrome cd1-nitrite reductase"/>
    <property type="match status" value="1"/>
</dbReference>
<dbReference type="Gene3D" id="2.130.10.10">
    <property type="entry name" value="YVTN repeat-like/Quinoprotein amine dehydrogenase"/>
    <property type="match status" value="2"/>
</dbReference>
<gene>
    <name evidence="2" type="ORF">MBOU_45190</name>
</gene>
<organism evidence="2 3">
    <name type="scientific">Mycobacterium bourgelatii</name>
    <dbReference type="NCBI Taxonomy" id="1273442"/>
    <lineage>
        <taxon>Bacteria</taxon>
        <taxon>Bacillati</taxon>
        <taxon>Actinomycetota</taxon>
        <taxon>Actinomycetes</taxon>
        <taxon>Mycobacteriales</taxon>
        <taxon>Mycobacteriaceae</taxon>
        <taxon>Mycobacterium</taxon>
    </lineage>
</organism>
<evidence type="ECO:0008006" key="4">
    <source>
        <dbReference type="Google" id="ProtNLM"/>
    </source>
</evidence>
<proteinExistence type="predicted"/>
<dbReference type="InterPro" id="IPR051200">
    <property type="entry name" value="Host-pathogen_enzymatic-act"/>
</dbReference>
<protein>
    <recommendedName>
        <fullName evidence="4">YncE family protein</fullName>
    </recommendedName>
</protein>
<dbReference type="InterPro" id="IPR015943">
    <property type="entry name" value="WD40/YVTN_repeat-like_dom_sf"/>
</dbReference>
<evidence type="ECO:0000256" key="1">
    <source>
        <dbReference type="SAM" id="MobiDB-lite"/>
    </source>
</evidence>